<dbReference type="KEGG" id="apre:CNX65_09545"/>
<name>A0A290Z3F1_9PSEU</name>
<feature type="region of interest" description="Disordered" evidence="1">
    <location>
        <begin position="74"/>
        <end position="95"/>
    </location>
</feature>
<keyword evidence="3" id="KW-1185">Reference proteome</keyword>
<organism evidence="2 3">
    <name type="scientific">Actinosynnema pretiosum</name>
    <dbReference type="NCBI Taxonomy" id="42197"/>
    <lineage>
        <taxon>Bacteria</taxon>
        <taxon>Bacillati</taxon>
        <taxon>Actinomycetota</taxon>
        <taxon>Actinomycetes</taxon>
        <taxon>Pseudonocardiales</taxon>
        <taxon>Pseudonocardiaceae</taxon>
        <taxon>Actinosynnema</taxon>
    </lineage>
</organism>
<sequence length="95" mass="10129">MLAARIDRALRACDPAGRWQVAVEAGRAVVRGALDDEAERRAVTALVRTVPGTTTVDVTIATPGEPALTCAGTVRRAHGPTPKGRRSHTPEVRRH</sequence>
<proteinExistence type="predicted"/>
<dbReference type="Proteomes" id="UP000218505">
    <property type="component" value="Chromosome"/>
</dbReference>
<dbReference type="AlphaFoldDB" id="A0A290Z3F1"/>
<evidence type="ECO:0000256" key="1">
    <source>
        <dbReference type="SAM" id="MobiDB-lite"/>
    </source>
</evidence>
<evidence type="ECO:0000313" key="3">
    <source>
        <dbReference type="Proteomes" id="UP000218505"/>
    </source>
</evidence>
<dbReference type="RefSeq" id="WP_096492446.1">
    <property type="nucleotide sequence ID" value="NZ_CP023445.1"/>
</dbReference>
<feature type="compositionally biased region" description="Basic residues" evidence="1">
    <location>
        <begin position="75"/>
        <end position="87"/>
    </location>
</feature>
<dbReference type="Gene3D" id="3.30.1340.30">
    <property type="match status" value="1"/>
</dbReference>
<dbReference type="EMBL" id="CP023445">
    <property type="protein sequence ID" value="ATE53505.1"/>
    <property type="molecule type" value="Genomic_DNA"/>
</dbReference>
<accession>A0A290Z3F1</accession>
<gene>
    <name evidence="2" type="ORF">CNX65_09545</name>
</gene>
<protein>
    <submittedName>
        <fullName evidence="2">Uncharacterized protein</fullName>
    </submittedName>
</protein>
<evidence type="ECO:0000313" key="2">
    <source>
        <dbReference type="EMBL" id="ATE53505.1"/>
    </source>
</evidence>
<reference evidence="2" key="1">
    <citation type="submission" date="2017-09" db="EMBL/GenBank/DDBJ databases">
        <title>Complete Genome Sequence of ansamitocin-producing Bacterium Actinosynnema pretiosum X47.</title>
        <authorList>
            <person name="Cao G."/>
            <person name="Zong G."/>
            <person name="Zhong C."/>
            <person name="Fu J."/>
        </authorList>
    </citation>
    <scope>NUCLEOTIDE SEQUENCE [LARGE SCALE GENOMIC DNA]</scope>
    <source>
        <strain evidence="2">X47</strain>
    </source>
</reference>